<evidence type="ECO:0000313" key="4">
    <source>
        <dbReference type="EMBL" id="NEG69775.1"/>
    </source>
</evidence>
<proteinExistence type="predicted"/>
<dbReference type="Gene3D" id="3.40.1190.20">
    <property type="match status" value="1"/>
</dbReference>
<dbReference type="GO" id="GO:0005829">
    <property type="term" value="C:cytosol"/>
    <property type="evidence" value="ECO:0007669"/>
    <property type="project" value="TreeGrafter"/>
</dbReference>
<protein>
    <recommendedName>
        <fullName evidence="3">Carbohydrate kinase PfkB domain-containing protein</fullName>
    </recommendedName>
</protein>
<evidence type="ECO:0000313" key="5">
    <source>
        <dbReference type="Proteomes" id="UP000469292"/>
    </source>
</evidence>
<comment type="caution">
    <text evidence="4">The sequence shown here is derived from an EMBL/GenBank/DDBJ whole genome shotgun (WGS) entry which is preliminary data.</text>
</comment>
<evidence type="ECO:0000256" key="1">
    <source>
        <dbReference type="ARBA" id="ARBA00022679"/>
    </source>
</evidence>
<sequence>MGNRVISLGQIIVDIAMDVDHVPAPGQDEFATDHHFYVGGSYNTLQAVRQMDVDAAWGGQLGTGPMATMVREQIARSGIDHVGRIVPDEDTGFCVAMIDASAERTFVSTRGAEAHGDATAFAGIEPQAGDVVHISGYTLTHPVAAGLKAFLERTMQRDFLAVFDPGPIVADLDDATLATMIVYRPIWSLNEREVRLLADRLDVPDVAALSQRLLAPVIARIGKGGAIVAQPDGTTVAVEGFPTRAVDTNGAGDCHTGVCCAELVRGRSLVDATRLANAAASIAVTRHGPAACPTRQEAEEKITQATA</sequence>
<keyword evidence="5" id="KW-1185">Reference proteome</keyword>
<dbReference type="GO" id="GO:0016301">
    <property type="term" value="F:kinase activity"/>
    <property type="evidence" value="ECO:0007669"/>
    <property type="project" value="UniProtKB-KW"/>
</dbReference>
<dbReference type="Proteomes" id="UP000469292">
    <property type="component" value="Unassembled WGS sequence"/>
</dbReference>
<dbReference type="SUPFAM" id="SSF53613">
    <property type="entry name" value="Ribokinase-like"/>
    <property type="match status" value="1"/>
</dbReference>
<dbReference type="PANTHER" id="PTHR10584:SF166">
    <property type="entry name" value="RIBOKINASE"/>
    <property type="match status" value="1"/>
</dbReference>
<gene>
    <name evidence="4" type="ORF">F6S87_03975</name>
</gene>
<dbReference type="InterPro" id="IPR029056">
    <property type="entry name" value="Ribokinase-like"/>
</dbReference>
<dbReference type="EMBL" id="VYSG01000001">
    <property type="protein sequence ID" value="NEG69775.1"/>
    <property type="molecule type" value="Genomic_DNA"/>
</dbReference>
<keyword evidence="2" id="KW-0418">Kinase</keyword>
<evidence type="ECO:0000256" key="2">
    <source>
        <dbReference type="ARBA" id="ARBA00022777"/>
    </source>
</evidence>
<keyword evidence="1" id="KW-0808">Transferase</keyword>
<feature type="domain" description="Carbohydrate kinase PfkB" evidence="3">
    <location>
        <begin position="4"/>
        <end position="292"/>
    </location>
</feature>
<dbReference type="Pfam" id="PF00294">
    <property type="entry name" value="PfkB"/>
    <property type="match status" value="1"/>
</dbReference>
<reference evidence="4 5" key="1">
    <citation type="submission" date="2019-09" db="EMBL/GenBank/DDBJ databases">
        <title>Phylogenetic characterization of a novel taxon of the genus Bifidobacterium: Bifidobacterium choloepi sp. nov.</title>
        <authorList>
            <person name="Modesto M."/>
            <person name="Satti M."/>
        </authorList>
    </citation>
    <scope>NUCLEOTIDE SEQUENCE [LARGE SCALE GENOMIC DNA]</scope>
    <source>
        <strain evidence="4 5">BRDM6</strain>
    </source>
</reference>
<name>A0A6I5N0W9_9BIFI</name>
<dbReference type="AlphaFoldDB" id="A0A6I5N0W9"/>
<dbReference type="RefSeq" id="WP_163227305.1">
    <property type="nucleotide sequence ID" value="NZ_VYSG01000001.1"/>
</dbReference>
<dbReference type="PANTHER" id="PTHR10584">
    <property type="entry name" value="SUGAR KINASE"/>
    <property type="match status" value="1"/>
</dbReference>
<accession>A0A6I5N0W9</accession>
<evidence type="ECO:0000259" key="3">
    <source>
        <dbReference type="Pfam" id="PF00294"/>
    </source>
</evidence>
<organism evidence="4 5">
    <name type="scientific">Bifidobacterium choloepi</name>
    <dbReference type="NCBI Taxonomy" id="2614131"/>
    <lineage>
        <taxon>Bacteria</taxon>
        <taxon>Bacillati</taxon>
        <taxon>Actinomycetota</taxon>
        <taxon>Actinomycetes</taxon>
        <taxon>Bifidobacteriales</taxon>
        <taxon>Bifidobacteriaceae</taxon>
        <taxon>Bifidobacterium</taxon>
    </lineage>
</organism>
<dbReference type="InterPro" id="IPR011611">
    <property type="entry name" value="PfkB_dom"/>
</dbReference>